<dbReference type="Gene3D" id="2.130.10.10">
    <property type="entry name" value="YVTN repeat-like/Quinoprotein amine dehydrogenase"/>
    <property type="match status" value="1"/>
</dbReference>
<feature type="domain" description="Vps41 beta-propeller" evidence="4">
    <location>
        <begin position="25"/>
        <end position="256"/>
    </location>
</feature>
<evidence type="ECO:0000259" key="4">
    <source>
        <dbReference type="Pfam" id="PF23411"/>
    </source>
</evidence>
<dbReference type="GO" id="GO:0016236">
    <property type="term" value="P:macroautophagy"/>
    <property type="evidence" value="ECO:0007669"/>
    <property type="project" value="TreeGrafter"/>
</dbReference>
<keyword evidence="2" id="KW-0653">Protein transport</keyword>
<reference evidence="5" key="1">
    <citation type="submission" date="2023-02" db="EMBL/GenBank/DDBJ databases">
        <title>Genome of toxic invasive species Heracleum sosnowskyi carries increased number of genes despite the absence of recent whole-genome duplications.</title>
        <authorList>
            <person name="Schelkunov M."/>
            <person name="Shtratnikova V."/>
            <person name="Makarenko M."/>
            <person name="Klepikova A."/>
            <person name="Omelchenko D."/>
            <person name="Novikova G."/>
            <person name="Obukhova E."/>
            <person name="Bogdanov V."/>
            <person name="Penin A."/>
            <person name="Logacheva M."/>
        </authorList>
    </citation>
    <scope>NUCLEOTIDE SEQUENCE</scope>
    <source>
        <strain evidence="5">Hsosn_3</strain>
        <tissue evidence="5">Leaf</tissue>
    </source>
</reference>
<dbReference type="InterPro" id="IPR057780">
    <property type="entry name" value="Beta-prop_Vps41"/>
</dbReference>
<dbReference type="InterPro" id="IPR015943">
    <property type="entry name" value="WD40/YVTN_repeat-like_dom_sf"/>
</dbReference>
<dbReference type="EMBL" id="JAUIZM010000005">
    <property type="protein sequence ID" value="KAK1383911.1"/>
    <property type="molecule type" value="Genomic_DNA"/>
</dbReference>
<dbReference type="GO" id="GO:0006623">
    <property type="term" value="P:protein targeting to vacuole"/>
    <property type="evidence" value="ECO:0007669"/>
    <property type="project" value="InterPro"/>
</dbReference>
<dbReference type="GO" id="GO:0009267">
    <property type="term" value="P:cellular response to starvation"/>
    <property type="evidence" value="ECO:0007669"/>
    <property type="project" value="TreeGrafter"/>
</dbReference>
<organism evidence="5 6">
    <name type="scientific">Heracleum sosnowskyi</name>
    <dbReference type="NCBI Taxonomy" id="360622"/>
    <lineage>
        <taxon>Eukaryota</taxon>
        <taxon>Viridiplantae</taxon>
        <taxon>Streptophyta</taxon>
        <taxon>Embryophyta</taxon>
        <taxon>Tracheophyta</taxon>
        <taxon>Spermatophyta</taxon>
        <taxon>Magnoliopsida</taxon>
        <taxon>eudicotyledons</taxon>
        <taxon>Gunneridae</taxon>
        <taxon>Pentapetalae</taxon>
        <taxon>asterids</taxon>
        <taxon>campanulids</taxon>
        <taxon>Apiales</taxon>
        <taxon>Apiaceae</taxon>
        <taxon>Apioideae</taxon>
        <taxon>apioid superclade</taxon>
        <taxon>Tordylieae</taxon>
        <taxon>Tordyliinae</taxon>
        <taxon>Heracleum</taxon>
    </lineage>
</organism>
<dbReference type="InterPro" id="IPR045111">
    <property type="entry name" value="Vps41/Vps8"/>
</dbReference>
<evidence type="ECO:0000256" key="3">
    <source>
        <dbReference type="PROSITE-ProRule" id="PRU01006"/>
    </source>
</evidence>
<reference evidence="5" key="2">
    <citation type="submission" date="2023-05" db="EMBL/GenBank/DDBJ databases">
        <authorList>
            <person name="Schelkunov M.I."/>
        </authorList>
    </citation>
    <scope>NUCLEOTIDE SEQUENCE</scope>
    <source>
        <strain evidence="5">Hsosn_3</strain>
        <tissue evidence="5">Leaf</tissue>
    </source>
</reference>
<evidence type="ECO:0000313" key="5">
    <source>
        <dbReference type="EMBL" id="KAK1383911.1"/>
    </source>
</evidence>
<keyword evidence="1" id="KW-0813">Transport</keyword>
<accession>A0AAD8MSR3</accession>
<gene>
    <name evidence="5" type="ORF">POM88_021646</name>
</gene>
<dbReference type="Pfam" id="PF23556">
    <property type="entry name" value="TPR_Vps41"/>
    <property type="match status" value="1"/>
</dbReference>
<proteinExistence type="predicted"/>
<dbReference type="GO" id="GO:0034058">
    <property type="term" value="P:endosomal vesicle fusion"/>
    <property type="evidence" value="ECO:0007669"/>
    <property type="project" value="TreeGrafter"/>
</dbReference>
<dbReference type="PROSITE" id="PS50236">
    <property type="entry name" value="CHCR"/>
    <property type="match status" value="1"/>
</dbReference>
<dbReference type="SUPFAM" id="SSF50978">
    <property type="entry name" value="WD40 repeat-like"/>
    <property type="match status" value="1"/>
</dbReference>
<comment type="caution">
    <text evidence="5">The sequence shown here is derived from an EMBL/GenBank/DDBJ whole genome shotgun (WGS) entry which is preliminary data.</text>
</comment>
<evidence type="ECO:0000256" key="2">
    <source>
        <dbReference type="ARBA" id="ARBA00022927"/>
    </source>
</evidence>
<keyword evidence="6" id="KW-1185">Reference proteome</keyword>
<dbReference type="PANTHER" id="PTHR12616">
    <property type="entry name" value="VACUOLAR PROTEIN SORTING VPS41"/>
    <property type="match status" value="1"/>
</dbReference>
<dbReference type="InterPro" id="IPR036322">
    <property type="entry name" value="WD40_repeat_dom_sf"/>
</dbReference>
<dbReference type="SMART" id="SM00320">
    <property type="entry name" value="WD40"/>
    <property type="match status" value="1"/>
</dbReference>
<dbReference type="GO" id="GO:0005770">
    <property type="term" value="C:late endosome"/>
    <property type="evidence" value="ECO:0007669"/>
    <property type="project" value="TreeGrafter"/>
</dbReference>
<sequence length="565" mass="63236">MSLHSSGNVTDDDERDEKLVIEEVEYKRMDGSVPKILSGDIASCITVAEFMIALGTHAGSVHILDLLGNQIKEFRPHTATVNDLCFDTKGEYLGSCSNNGSIVINSLLTNKEVKLNYDNPVMAIALNPDYARNSSSRFVVGGLTCGLYINRKGWISGYSDQVIHSGGGPICVVKWRTSLIAWADNVEVGVYDTASDQVMTIIERPSHGSPLPMVLLHHLVWQDDSLLVIAWVTSVKIALIKTYIPGEDGEKEISSSNLSRQGNAQRLEVHVVTWKNHEFATDALSITLLMLRSQVKIPIFFFKSNNSNCEPLSVGSSYADGQSAIGDEPLCYILTLKDVIIAKLSRYVLQGKPLAAVEAEKGHSELFDKVLFSSLNIFLAVSKLMKTNCEKAVSLLMQHKELITPSNVGLQLTAAEDGRYLLHRYLHSLFKANIFTGRICHEMQVGLYAEYDLEMLFPFLQSSQYYTFETAYQICRSKGLMREEIVHLERMGDPKGAVRVLINALRIERTIIQWPIYILECKKSTKLIIILSIHDQANVHENKTSTYRDLYYIPVIEFTRSCIVT</sequence>
<dbReference type="InterPro" id="IPR000547">
    <property type="entry name" value="Clathrin_H-chain/VPS_repeat"/>
</dbReference>
<dbReference type="GO" id="GO:0030897">
    <property type="term" value="C:HOPS complex"/>
    <property type="evidence" value="ECO:0007669"/>
    <property type="project" value="TreeGrafter"/>
</dbReference>
<protein>
    <submittedName>
        <fullName evidence="5">Vacuolar protein sorting-associated protein 41-like protein</fullName>
    </submittedName>
</protein>
<evidence type="ECO:0000313" key="6">
    <source>
        <dbReference type="Proteomes" id="UP001237642"/>
    </source>
</evidence>
<dbReference type="PANTHER" id="PTHR12616:SF1">
    <property type="entry name" value="VACUOLAR PROTEIN SORTING-ASSOCIATED PROTEIN 41 HOMOLOG"/>
    <property type="match status" value="1"/>
</dbReference>
<name>A0AAD8MSR3_9APIA</name>
<evidence type="ECO:0000256" key="1">
    <source>
        <dbReference type="ARBA" id="ARBA00022448"/>
    </source>
</evidence>
<dbReference type="Proteomes" id="UP001237642">
    <property type="component" value="Unassembled WGS sequence"/>
</dbReference>
<feature type="repeat" description="CHCR" evidence="3">
    <location>
        <begin position="396"/>
        <end position="545"/>
    </location>
</feature>
<dbReference type="AlphaFoldDB" id="A0AAD8MSR3"/>
<dbReference type="InterPro" id="IPR001680">
    <property type="entry name" value="WD40_rpt"/>
</dbReference>
<dbReference type="Pfam" id="PF23411">
    <property type="entry name" value="Beta-prop_Vps41"/>
    <property type="match status" value="1"/>
</dbReference>